<evidence type="ECO:0000313" key="2">
    <source>
        <dbReference type="EMBL" id="TWT89902.1"/>
    </source>
</evidence>
<evidence type="ECO:0000313" key="3">
    <source>
        <dbReference type="Proteomes" id="UP000315440"/>
    </source>
</evidence>
<comment type="caution">
    <text evidence="2">The sequence shown here is derived from an EMBL/GenBank/DDBJ whole genome shotgun (WGS) entry which is preliminary data.</text>
</comment>
<dbReference type="Pfam" id="PF13899">
    <property type="entry name" value="Thioredoxin_7"/>
    <property type="match status" value="1"/>
</dbReference>
<feature type="chain" id="PRO_5023117426" evidence="1">
    <location>
        <begin position="27"/>
        <end position="965"/>
    </location>
</feature>
<dbReference type="SUPFAM" id="SSF52833">
    <property type="entry name" value="Thioredoxin-like"/>
    <property type="match status" value="1"/>
</dbReference>
<dbReference type="Proteomes" id="UP000315440">
    <property type="component" value="Unassembled WGS sequence"/>
</dbReference>
<accession>A0A5C5ZQS0</accession>
<gene>
    <name evidence="2" type="ORF">Mal64_02840</name>
</gene>
<proteinExistence type="predicted"/>
<organism evidence="2 3">
    <name type="scientific">Pseudobythopirellula maris</name>
    <dbReference type="NCBI Taxonomy" id="2527991"/>
    <lineage>
        <taxon>Bacteria</taxon>
        <taxon>Pseudomonadati</taxon>
        <taxon>Planctomycetota</taxon>
        <taxon>Planctomycetia</taxon>
        <taxon>Pirellulales</taxon>
        <taxon>Lacipirellulaceae</taxon>
        <taxon>Pseudobythopirellula</taxon>
    </lineage>
</organism>
<name>A0A5C5ZQS0_9BACT</name>
<keyword evidence="2" id="KW-0472">Membrane</keyword>
<keyword evidence="3" id="KW-1185">Reference proteome</keyword>
<feature type="signal peptide" evidence="1">
    <location>
        <begin position="1"/>
        <end position="26"/>
    </location>
</feature>
<dbReference type="InterPro" id="IPR036249">
    <property type="entry name" value="Thioredoxin-like_sf"/>
</dbReference>
<evidence type="ECO:0000256" key="1">
    <source>
        <dbReference type="SAM" id="SignalP"/>
    </source>
</evidence>
<keyword evidence="1" id="KW-0732">Signal</keyword>
<reference evidence="2 3" key="1">
    <citation type="submission" date="2019-02" db="EMBL/GenBank/DDBJ databases">
        <title>Deep-cultivation of Planctomycetes and their phenomic and genomic characterization uncovers novel biology.</title>
        <authorList>
            <person name="Wiegand S."/>
            <person name="Jogler M."/>
            <person name="Boedeker C."/>
            <person name="Pinto D."/>
            <person name="Vollmers J."/>
            <person name="Rivas-Marin E."/>
            <person name="Kohn T."/>
            <person name="Peeters S.H."/>
            <person name="Heuer A."/>
            <person name="Rast P."/>
            <person name="Oberbeckmann S."/>
            <person name="Bunk B."/>
            <person name="Jeske O."/>
            <person name="Meyerdierks A."/>
            <person name="Storesund J.E."/>
            <person name="Kallscheuer N."/>
            <person name="Luecker S."/>
            <person name="Lage O.M."/>
            <person name="Pohl T."/>
            <person name="Merkel B.J."/>
            <person name="Hornburger P."/>
            <person name="Mueller R.-W."/>
            <person name="Bruemmer F."/>
            <person name="Labrenz M."/>
            <person name="Spormann A.M."/>
            <person name="Op Den Camp H."/>
            <person name="Overmann J."/>
            <person name="Amann R."/>
            <person name="Jetten M.S.M."/>
            <person name="Mascher T."/>
            <person name="Medema M.H."/>
            <person name="Devos D.P."/>
            <person name="Kaster A.-K."/>
            <person name="Ovreas L."/>
            <person name="Rohde M."/>
            <person name="Galperin M.Y."/>
            <person name="Jogler C."/>
        </authorList>
    </citation>
    <scope>NUCLEOTIDE SEQUENCE [LARGE SCALE GENOMIC DNA]</scope>
    <source>
        <strain evidence="2 3">Mal64</strain>
    </source>
</reference>
<sequence length="965" mass="104842" precursor="true">MVASCAAPGWASLFLLHLTLVGAVSAAVPGPPPWLRGSGDDLEIRLHGEVLTSDGASAERVEMTGGMNHRGATEPIEFAVEGGRFEAWLPVNKSRPYSLWLMAESPSGALATQRINGYQLRQDAIDGLRLTLAEPTREVAVRVIHDDAPVAGATVRVDLGYNITKTAESDAEGVARFPLLREHEIRAFTAWTENHLLGGYQFGRKPPRNPEADEHEVELFACRDLTLRFVDAEGAPAEGVEFEFQVATPPPNYNYLGLVEPSRMTTDAAGEAIFRWLPDWESHHYYPDVALASGWVLDGDASDAVQVAGAVVYRVKRAAERKRVTGRVTTPEGVAPGGFRACLKSFQGEQENRSDHLYTYTDAQGVFSVDVLPGATYCAVVDDERWVGEFGVSVPYEPATGLTTEPVLSVVAGEEVEIVATRGPQRAPYANLGLILRQSHSYTRWENGEKRHGSGSRDWWLTTDASGKAVTHALPGELSVKVYQPLWRVDEDLRVRKGETARLELHRERDEMRGVTGALALAEGVEADLAGAKVSFGSLDGVYDYASTTTADADGVFTFETLGDAIGVFARTKDGRAAGSAVTDDPGAPLSVTLQPTAPLQGRLLGKSDEPMAGHEVRAVVRVEGDEDYDGWFVKSFEGARYETITDDRGGFLFERLPTGVEVSLSCDHLPGAEERTAYLGKALLSAGEERPPATFRLERRPEAAPPAPLAVRFAQRQRDARLSGYGMMVVACAQQDHLANFVRHNFVSSDKNENAARYMQQLVYLDPAGEGAELLAERGWQAPEGNSVHAWALDEGGAVLGSITIDADDENARAATAAFVDAHAPPPADAEEKWRHAFDEAEATGRRVWARVSGRYCGPCFTMTRWLDDHRAVLEKDYVLLKIDRGLDTNGGEAAGRVTRGGQHGIPFHAIFGAGGELLVDSEGPLGNIGSPDGFEGKNHLREMLLATRVRITDEEIDRLIDSL</sequence>
<protein>
    <submittedName>
        <fullName evidence="2">Nickel uptake substrate-specific transmembrane region</fullName>
    </submittedName>
</protein>
<dbReference type="EMBL" id="SJPQ01000001">
    <property type="protein sequence ID" value="TWT89902.1"/>
    <property type="molecule type" value="Genomic_DNA"/>
</dbReference>
<dbReference type="AlphaFoldDB" id="A0A5C5ZQS0"/>
<dbReference type="Gene3D" id="3.40.30.10">
    <property type="entry name" value="Glutaredoxin"/>
    <property type="match status" value="1"/>
</dbReference>
<keyword evidence="2" id="KW-0812">Transmembrane</keyword>